<dbReference type="InterPro" id="IPR013112">
    <property type="entry name" value="FAD-bd_8"/>
</dbReference>
<dbReference type="Pfam" id="PF08030">
    <property type="entry name" value="NAD_binding_6"/>
    <property type="match status" value="1"/>
</dbReference>
<keyword evidence="6 15" id="KW-0812">Transmembrane</keyword>
<dbReference type="SUPFAM" id="SSF63380">
    <property type="entry name" value="Riboflavin synthase domain-like"/>
    <property type="match status" value="1"/>
</dbReference>
<evidence type="ECO:0000256" key="10">
    <source>
        <dbReference type="ARBA" id="ARBA00023065"/>
    </source>
</evidence>
<dbReference type="GO" id="GO:0006826">
    <property type="term" value="P:iron ion transport"/>
    <property type="evidence" value="ECO:0007669"/>
    <property type="project" value="TreeGrafter"/>
</dbReference>
<dbReference type="CDD" id="cd06186">
    <property type="entry name" value="NOX_Duox_like_FAD_NADP"/>
    <property type="match status" value="1"/>
</dbReference>
<evidence type="ECO:0000256" key="11">
    <source>
        <dbReference type="ARBA" id="ARBA00023136"/>
    </source>
</evidence>
<keyword evidence="12" id="KW-0325">Glycoprotein</keyword>
<feature type="domain" description="FAD-binding FR-type" evidence="16">
    <location>
        <begin position="301"/>
        <end position="418"/>
    </location>
</feature>
<evidence type="ECO:0000256" key="5">
    <source>
        <dbReference type="ARBA" id="ARBA00022475"/>
    </source>
</evidence>
<evidence type="ECO:0000256" key="2">
    <source>
        <dbReference type="ARBA" id="ARBA00006278"/>
    </source>
</evidence>
<keyword evidence="10" id="KW-0406">Ion transport</keyword>
<keyword evidence="11 15" id="KW-0472">Membrane</keyword>
<feature type="region of interest" description="Disordered" evidence="14">
    <location>
        <begin position="537"/>
        <end position="582"/>
    </location>
</feature>
<dbReference type="GO" id="GO:0015677">
    <property type="term" value="P:copper ion import"/>
    <property type="evidence" value="ECO:0007669"/>
    <property type="project" value="TreeGrafter"/>
</dbReference>
<dbReference type="Pfam" id="PF01794">
    <property type="entry name" value="Ferric_reduct"/>
    <property type="match status" value="1"/>
</dbReference>
<dbReference type="EMBL" id="CP120631">
    <property type="protein sequence ID" value="WEW61409.1"/>
    <property type="molecule type" value="Genomic_DNA"/>
</dbReference>
<feature type="transmembrane region" description="Helical" evidence="15">
    <location>
        <begin position="241"/>
        <end position="261"/>
    </location>
</feature>
<dbReference type="InterPro" id="IPR013130">
    <property type="entry name" value="Fe3_Rdtase_TM_dom"/>
</dbReference>
<evidence type="ECO:0000256" key="8">
    <source>
        <dbReference type="ARBA" id="ARBA00022989"/>
    </source>
</evidence>
<evidence type="ECO:0000259" key="16">
    <source>
        <dbReference type="PROSITE" id="PS51384"/>
    </source>
</evidence>
<evidence type="ECO:0000313" key="17">
    <source>
        <dbReference type="EMBL" id="WEW61409.1"/>
    </source>
</evidence>
<evidence type="ECO:0000313" key="18">
    <source>
        <dbReference type="Proteomes" id="UP001219355"/>
    </source>
</evidence>
<evidence type="ECO:0000256" key="9">
    <source>
        <dbReference type="ARBA" id="ARBA00023002"/>
    </source>
</evidence>
<feature type="transmembrane region" description="Helical" evidence="15">
    <location>
        <begin position="136"/>
        <end position="156"/>
    </location>
</feature>
<dbReference type="Pfam" id="PF08022">
    <property type="entry name" value="FAD_binding_8"/>
    <property type="match status" value="1"/>
</dbReference>
<reference evidence="17" key="1">
    <citation type="submission" date="2023-03" db="EMBL/GenBank/DDBJ databases">
        <title>Emydomyces testavorans Genome Sequence.</title>
        <authorList>
            <person name="Hoyer L."/>
        </authorList>
    </citation>
    <scope>NUCLEOTIDE SEQUENCE</scope>
    <source>
        <strain evidence="17">16-2883</strain>
    </source>
</reference>
<dbReference type="AlphaFoldDB" id="A0AAF0IPJ2"/>
<dbReference type="InterPro" id="IPR039261">
    <property type="entry name" value="FNR_nucleotide-bd"/>
</dbReference>
<feature type="transmembrane region" description="Helical" evidence="15">
    <location>
        <begin position="28"/>
        <end position="46"/>
    </location>
</feature>
<dbReference type="PANTHER" id="PTHR32361">
    <property type="entry name" value="FERRIC/CUPRIC REDUCTASE TRANSMEMBRANE COMPONENT"/>
    <property type="match status" value="1"/>
</dbReference>
<dbReference type="PROSITE" id="PS51384">
    <property type="entry name" value="FAD_FR"/>
    <property type="match status" value="1"/>
</dbReference>
<dbReference type="InterPro" id="IPR017938">
    <property type="entry name" value="Riboflavin_synthase-like_b-brl"/>
</dbReference>
<protein>
    <recommendedName>
        <fullName evidence="3">ferric-chelate reductase (NADPH)</fullName>
        <ecNumber evidence="3">1.16.1.9</ecNumber>
    </recommendedName>
</protein>
<keyword evidence="7" id="KW-0249">Electron transport</keyword>
<dbReference type="Gene3D" id="3.40.50.80">
    <property type="entry name" value="Nucleotide-binding domain of ferredoxin-NADP reductase (FNR) module"/>
    <property type="match status" value="1"/>
</dbReference>
<evidence type="ECO:0000256" key="14">
    <source>
        <dbReference type="SAM" id="MobiDB-lite"/>
    </source>
</evidence>
<keyword evidence="5" id="KW-1003">Cell membrane</keyword>
<feature type="transmembrane region" description="Helical" evidence="15">
    <location>
        <begin position="177"/>
        <end position="197"/>
    </location>
</feature>
<evidence type="ECO:0000256" key="15">
    <source>
        <dbReference type="SAM" id="Phobius"/>
    </source>
</evidence>
<dbReference type="Gene3D" id="2.40.30.10">
    <property type="entry name" value="Translation factors"/>
    <property type="match status" value="1"/>
</dbReference>
<dbReference type="GO" id="GO:0005886">
    <property type="term" value="C:plasma membrane"/>
    <property type="evidence" value="ECO:0007669"/>
    <property type="project" value="UniProtKB-SubCell"/>
</dbReference>
<keyword evidence="18" id="KW-1185">Reference proteome</keyword>
<gene>
    <name evidence="17" type="primary">FRP1</name>
    <name evidence="17" type="ORF">PRK78_006899</name>
</gene>
<comment type="similarity">
    <text evidence="2">Belongs to the ferric reductase (FRE) family.</text>
</comment>
<comment type="subcellular location">
    <subcellularLocation>
        <location evidence="1">Cell membrane</location>
        <topology evidence="1">Multi-pass membrane protein</topology>
    </subcellularLocation>
</comment>
<dbReference type="SUPFAM" id="SSF52343">
    <property type="entry name" value="Ferredoxin reductase-like, C-terminal NADP-linked domain"/>
    <property type="match status" value="1"/>
</dbReference>
<organism evidence="17 18">
    <name type="scientific">Emydomyces testavorans</name>
    <dbReference type="NCBI Taxonomy" id="2070801"/>
    <lineage>
        <taxon>Eukaryota</taxon>
        <taxon>Fungi</taxon>
        <taxon>Dikarya</taxon>
        <taxon>Ascomycota</taxon>
        <taxon>Pezizomycotina</taxon>
        <taxon>Eurotiomycetes</taxon>
        <taxon>Eurotiomycetidae</taxon>
        <taxon>Onygenales</taxon>
        <taxon>Nannizziopsiaceae</taxon>
        <taxon>Emydomyces</taxon>
    </lineage>
</organism>
<evidence type="ECO:0000256" key="12">
    <source>
        <dbReference type="ARBA" id="ARBA00023180"/>
    </source>
</evidence>
<evidence type="ECO:0000256" key="7">
    <source>
        <dbReference type="ARBA" id="ARBA00022982"/>
    </source>
</evidence>
<keyword evidence="9" id="KW-0560">Oxidoreductase</keyword>
<dbReference type="GO" id="GO:0052851">
    <property type="term" value="F:ferric-chelate reductase (NADPH) activity"/>
    <property type="evidence" value="ECO:0007669"/>
    <property type="project" value="UniProtKB-EC"/>
</dbReference>
<evidence type="ECO:0000256" key="3">
    <source>
        <dbReference type="ARBA" id="ARBA00012668"/>
    </source>
</evidence>
<evidence type="ECO:0000256" key="6">
    <source>
        <dbReference type="ARBA" id="ARBA00022692"/>
    </source>
</evidence>
<dbReference type="InterPro" id="IPR051410">
    <property type="entry name" value="Ferric/Cupric_Reductase"/>
</dbReference>
<dbReference type="Proteomes" id="UP001219355">
    <property type="component" value="Chromosome 5"/>
</dbReference>
<feature type="transmembrane region" description="Helical" evidence="15">
    <location>
        <begin position="267"/>
        <end position="290"/>
    </location>
</feature>
<feature type="transmembrane region" description="Helical" evidence="15">
    <location>
        <begin position="217"/>
        <end position="234"/>
    </location>
</feature>
<dbReference type="SFLD" id="SFLDG01168">
    <property type="entry name" value="Ferric_reductase_subgroup_(FRE"/>
    <property type="match status" value="1"/>
</dbReference>
<keyword evidence="8 15" id="KW-1133">Transmembrane helix</keyword>
<evidence type="ECO:0000256" key="1">
    <source>
        <dbReference type="ARBA" id="ARBA00004651"/>
    </source>
</evidence>
<dbReference type="InterPro" id="IPR017927">
    <property type="entry name" value="FAD-bd_FR_type"/>
</dbReference>
<comment type="catalytic activity">
    <reaction evidence="13">
        <text>2 a Fe(II)-siderophore + NADP(+) + H(+) = 2 a Fe(III)-siderophore + NADPH</text>
        <dbReference type="Rhea" id="RHEA:28795"/>
        <dbReference type="Rhea" id="RHEA-COMP:11342"/>
        <dbReference type="Rhea" id="RHEA-COMP:11344"/>
        <dbReference type="ChEBI" id="CHEBI:15378"/>
        <dbReference type="ChEBI" id="CHEBI:29033"/>
        <dbReference type="ChEBI" id="CHEBI:29034"/>
        <dbReference type="ChEBI" id="CHEBI:57783"/>
        <dbReference type="ChEBI" id="CHEBI:58349"/>
        <dbReference type="EC" id="1.16.1.9"/>
    </reaction>
</comment>
<evidence type="ECO:0000256" key="4">
    <source>
        <dbReference type="ARBA" id="ARBA00022448"/>
    </source>
</evidence>
<feature type="transmembrane region" description="Helical" evidence="15">
    <location>
        <begin position="103"/>
        <end position="124"/>
    </location>
</feature>
<feature type="compositionally biased region" description="Basic and acidic residues" evidence="14">
    <location>
        <begin position="551"/>
        <end position="565"/>
    </location>
</feature>
<sequence>MERRHDHGGGASTDAGSGVPSMFHMQRMYWAVVGTVLAVATVANIMNRVIAAQRFADSTLTPSKPKACLFKAYATATAMARECWHATASPVKIGNVRIDLPPLGPASIILTNVVVVVVLCFYKLDTMDQWSWETIGYRTGFIAVAQLPLIILLAGKNNIIGFLTGSSYERLNWLHRWTSRTLWLTATIHMGFWFRSWGRYDYIVVKLKTDALTQRGFAAWCILSFIVVSSTGPVRRLSYEVFVLLHIATFSGFIAVTWLHVLNEVKAWVWLPIALLVFDRVTRYAFMIFANLRLPFLRRKSEARQGSKWTNRAIFTPLPGNVTKITIREPVISWKAGQHVLLSCHSILPLQSHPFTIASIPSDRKLEFLVRAERGGTRKLFHYASTQNNSLGQAGGQFGFENAKIVTIDGPYGRIRPLRQFDSVVLIAGNMGATFTMPLLRDIVEGWKNEYLDRKPGRSEARPSSNFALTKRIRFVWIVRAQSHLTWFVDQLQQLMQDINDCADSSKSFNETRHLEISIYLTCDIELRSAPMALLAPADAQRPPSTRSSSIRKESTTLLGKERQSAVETSFPPEGRPTSNEATGGALQGVCYCTNEVVDETAPSAPCTCSGQAATCLDTIALTSETNAARSEKPLPPSTSAPGSLLHSRITILSGRPHVRSIILPVLEQAEGESGVVVCGPKGLNADVRRSVVSLSDERAVHKGTGAQGIYLHVEEFGF</sequence>
<dbReference type="PANTHER" id="PTHR32361:SF9">
    <property type="entry name" value="FERRIC REDUCTASE TRANSMEMBRANE COMPONENT 3-RELATED"/>
    <property type="match status" value="1"/>
</dbReference>
<proteinExistence type="inferred from homology"/>
<dbReference type="SFLD" id="SFLDS00052">
    <property type="entry name" value="Ferric_Reductase_Domain"/>
    <property type="match status" value="1"/>
</dbReference>
<dbReference type="InterPro" id="IPR013121">
    <property type="entry name" value="Fe_red_NAD-bd_6"/>
</dbReference>
<dbReference type="GO" id="GO:0006879">
    <property type="term" value="P:intracellular iron ion homeostasis"/>
    <property type="evidence" value="ECO:0007669"/>
    <property type="project" value="TreeGrafter"/>
</dbReference>
<accession>A0AAF0IPJ2</accession>
<keyword evidence="4" id="KW-0813">Transport</keyword>
<evidence type="ECO:0000256" key="13">
    <source>
        <dbReference type="ARBA" id="ARBA00048483"/>
    </source>
</evidence>
<dbReference type="EC" id="1.16.1.9" evidence="3"/>
<name>A0AAF0IPJ2_9EURO</name>